<dbReference type="EMBL" id="UZAE01003726">
    <property type="protein sequence ID" value="VDO00707.1"/>
    <property type="molecule type" value="Genomic_DNA"/>
</dbReference>
<keyword evidence="3" id="KW-1185">Reference proteome</keyword>
<name>A0A0R3TCQ9_RODNA</name>
<evidence type="ECO:0000313" key="2">
    <source>
        <dbReference type="EMBL" id="VDO00707.1"/>
    </source>
</evidence>
<gene>
    <name evidence="2" type="ORF">HNAJ_LOCUS4847</name>
</gene>
<accession>A0A0R3TCQ9</accession>
<keyword evidence="1" id="KW-0732">Signal</keyword>
<sequence length="87" mass="9639">MKSSVTSALFGVILVSFLSISIGQANAVGSPDSSNYETAENGGALDFEVLLQENLEEMRELKNLIRRYLANPPPNFHKRAQFLRLGR</sequence>
<reference evidence="4" key="1">
    <citation type="submission" date="2017-02" db="UniProtKB">
        <authorList>
            <consortium name="WormBaseParasite"/>
        </authorList>
    </citation>
    <scope>IDENTIFICATION</scope>
</reference>
<proteinExistence type="predicted"/>
<reference evidence="2 3" key="2">
    <citation type="submission" date="2018-11" db="EMBL/GenBank/DDBJ databases">
        <authorList>
            <consortium name="Pathogen Informatics"/>
        </authorList>
    </citation>
    <scope>NUCLEOTIDE SEQUENCE [LARGE SCALE GENOMIC DNA]</scope>
</reference>
<protein>
    <submittedName>
        <fullName evidence="4">Corticotropin-releasing factor domain-containing protein</fullName>
    </submittedName>
</protein>
<evidence type="ECO:0000256" key="1">
    <source>
        <dbReference type="SAM" id="SignalP"/>
    </source>
</evidence>
<feature type="signal peptide" evidence="1">
    <location>
        <begin position="1"/>
        <end position="27"/>
    </location>
</feature>
<evidence type="ECO:0000313" key="3">
    <source>
        <dbReference type="Proteomes" id="UP000278807"/>
    </source>
</evidence>
<dbReference type="AlphaFoldDB" id="A0A0R3TCQ9"/>
<feature type="chain" id="PRO_5043131744" evidence="1">
    <location>
        <begin position="28"/>
        <end position="87"/>
    </location>
</feature>
<organism evidence="4">
    <name type="scientific">Rodentolepis nana</name>
    <name type="common">Dwarf tapeworm</name>
    <name type="synonym">Hymenolepis nana</name>
    <dbReference type="NCBI Taxonomy" id="102285"/>
    <lineage>
        <taxon>Eukaryota</taxon>
        <taxon>Metazoa</taxon>
        <taxon>Spiralia</taxon>
        <taxon>Lophotrochozoa</taxon>
        <taxon>Platyhelminthes</taxon>
        <taxon>Cestoda</taxon>
        <taxon>Eucestoda</taxon>
        <taxon>Cyclophyllidea</taxon>
        <taxon>Hymenolepididae</taxon>
        <taxon>Rodentolepis</taxon>
    </lineage>
</organism>
<dbReference type="Proteomes" id="UP000278807">
    <property type="component" value="Unassembled WGS sequence"/>
</dbReference>
<dbReference type="WBParaSite" id="HNAJ_0000484801-mRNA-1">
    <property type="protein sequence ID" value="HNAJ_0000484801-mRNA-1"/>
    <property type="gene ID" value="HNAJ_0000484801"/>
</dbReference>
<dbReference type="OrthoDB" id="6251015at2759"/>
<evidence type="ECO:0000313" key="4">
    <source>
        <dbReference type="WBParaSite" id="HNAJ_0000484801-mRNA-1"/>
    </source>
</evidence>